<keyword evidence="6" id="KW-1185">Reference proteome</keyword>
<evidence type="ECO:0000256" key="2">
    <source>
        <dbReference type="ARBA" id="ARBA00022670"/>
    </source>
</evidence>
<comment type="similarity">
    <text evidence="1">Belongs to the peptidase C48 family.</text>
</comment>
<dbReference type="GO" id="GO:0006508">
    <property type="term" value="P:proteolysis"/>
    <property type="evidence" value="ECO:0007669"/>
    <property type="project" value="UniProtKB-KW"/>
</dbReference>
<gene>
    <name evidence="5" type="ORF">KC19_VG056100</name>
</gene>
<dbReference type="InterPro" id="IPR038765">
    <property type="entry name" value="Papain-like_cys_pep_sf"/>
</dbReference>
<dbReference type="Pfam" id="PF02902">
    <property type="entry name" value="Peptidase_C48"/>
    <property type="match status" value="1"/>
</dbReference>
<keyword evidence="3" id="KW-0378">Hydrolase</keyword>
<keyword evidence="2" id="KW-0645">Protease</keyword>
<dbReference type="SUPFAM" id="SSF54001">
    <property type="entry name" value="Cysteine proteinases"/>
    <property type="match status" value="1"/>
</dbReference>
<evidence type="ECO:0000256" key="1">
    <source>
        <dbReference type="ARBA" id="ARBA00005234"/>
    </source>
</evidence>
<dbReference type="PANTHER" id="PTHR47764">
    <property type="entry name" value="UBIQUITIN-LIKE-SPECIFIC PROTEASE 2B-RELATED"/>
    <property type="match status" value="1"/>
</dbReference>
<evidence type="ECO:0000259" key="4">
    <source>
        <dbReference type="PROSITE" id="PS50600"/>
    </source>
</evidence>
<dbReference type="AlphaFoldDB" id="A0A8T0HMD8"/>
<dbReference type="EMBL" id="CM026426">
    <property type="protein sequence ID" value="KAG0571955.1"/>
    <property type="molecule type" value="Genomic_DNA"/>
</dbReference>
<feature type="domain" description="Ubiquitin-like protease family profile" evidence="4">
    <location>
        <begin position="1"/>
        <end position="144"/>
    </location>
</feature>
<comment type="caution">
    <text evidence="5">The sequence shown here is derived from an EMBL/GenBank/DDBJ whole genome shotgun (WGS) entry which is preliminary data.</text>
</comment>
<evidence type="ECO:0000313" key="5">
    <source>
        <dbReference type="EMBL" id="KAG0571955.1"/>
    </source>
</evidence>
<dbReference type="InterPro" id="IPR003653">
    <property type="entry name" value="Peptidase_C48_C"/>
</dbReference>
<dbReference type="GO" id="GO:0008234">
    <property type="term" value="F:cysteine-type peptidase activity"/>
    <property type="evidence" value="ECO:0007669"/>
    <property type="project" value="InterPro"/>
</dbReference>
<name>A0A8T0HMD8_CERPU</name>
<dbReference type="Proteomes" id="UP000822688">
    <property type="component" value="Chromosome V"/>
</dbReference>
<organism evidence="5 6">
    <name type="scientific">Ceratodon purpureus</name>
    <name type="common">Fire moss</name>
    <name type="synonym">Dicranum purpureum</name>
    <dbReference type="NCBI Taxonomy" id="3225"/>
    <lineage>
        <taxon>Eukaryota</taxon>
        <taxon>Viridiplantae</taxon>
        <taxon>Streptophyta</taxon>
        <taxon>Embryophyta</taxon>
        <taxon>Bryophyta</taxon>
        <taxon>Bryophytina</taxon>
        <taxon>Bryopsida</taxon>
        <taxon>Dicranidae</taxon>
        <taxon>Pseudoditrichales</taxon>
        <taxon>Ditrichaceae</taxon>
        <taxon>Ceratodon</taxon>
    </lineage>
</organism>
<proteinExistence type="inferred from homology"/>
<dbReference type="PANTHER" id="PTHR47764:SF2">
    <property type="entry name" value="UBIQUITIN-LIKE PROTEASE FAMILY PROFILE DOMAIN-CONTAINING PROTEIN"/>
    <property type="match status" value="1"/>
</dbReference>
<evidence type="ECO:0000313" key="6">
    <source>
        <dbReference type="Proteomes" id="UP000822688"/>
    </source>
</evidence>
<reference evidence="5" key="1">
    <citation type="submission" date="2020-06" db="EMBL/GenBank/DDBJ databases">
        <title>WGS assembly of Ceratodon purpureus strain R40.</title>
        <authorList>
            <person name="Carey S.B."/>
            <person name="Jenkins J."/>
            <person name="Shu S."/>
            <person name="Lovell J.T."/>
            <person name="Sreedasyam A."/>
            <person name="Maumus F."/>
            <person name="Tiley G.P."/>
            <person name="Fernandez-Pozo N."/>
            <person name="Barry K."/>
            <person name="Chen C."/>
            <person name="Wang M."/>
            <person name="Lipzen A."/>
            <person name="Daum C."/>
            <person name="Saski C.A."/>
            <person name="Payton A.C."/>
            <person name="Mcbreen J.C."/>
            <person name="Conrad R.E."/>
            <person name="Kollar L.M."/>
            <person name="Olsson S."/>
            <person name="Huttunen S."/>
            <person name="Landis J.B."/>
            <person name="Wickett N.J."/>
            <person name="Johnson M.G."/>
            <person name="Rensing S.A."/>
            <person name="Grimwood J."/>
            <person name="Schmutz J."/>
            <person name="Mcdaniel S.F."/>
        </authorList>
    </citation>
    <scope>NUCLEOTIDE SEQUENCE</scope>
    <source>
        <strain evidence="5">R40</strain>
    </source>
</reference>
<dbReference type="Gene3D" id="3.40.395.10">
    <property type="entry name" value="Adenoviral Proteinase, Chain A"/>
    <property type="match status" value="1"/>
</dbReference>
<protein>
    <recommendedName>
        <fullName evidence="4">Ubiquitin-like protease family profile domain-containing protein</fullName>
    </recommendedName>
</protein>
<sequence>MKLGLYFFSSFFFRKLMLILKEDVKNGFKKITRWFKGINIFKCDYIFLPILLSGHWSMIVMCSLGNEPGLLHLNSLKSTTHLEAEEHIKCFLSLEWERQNNLESLKISKKDLLELQMQVVEVPQQPKDNGTDCGIYLIKIVDVFLHTVTEGVAL</sequence>
<accession>A0A8T0HMD8</accession>
<dbReference type="PROSITE" id="PS50600">
    <property type="entry name" value="ULP_PROTEASE"/>
    <property type="match status" value="1"/>
</dbReference>
<evidence type="ECO:0000256" key="3">
    <source>
        <dbReference type="ARBA" id="ARBA00022801"/>
    </source>
</evidence>